<dbReference type="InterPro" id="IPR050344">
    <property type="entry name" value="Peptidase_M1_aminopeptidases"/>
</dbReference>
<dbReference type="Proteomes" id="UP001404104">
    <property type="component" value="Unassembled WGS sequence"/>
</dbReference>
<keyword evidence="1" id="KW-1133">Transmembrane helix</keyword>
<protein>
    <submittedName>
        <fullName evidence="3">M1 family metallopeptidase</fullName>
        <ecNumber evidence="3">3.4.11.-</ecNumber>
    </submittedName>
</protein>
<evidence type="ECO:0000259" key="2">
    <source>
        <dbReference type="Pfam" id="PF01433"/>
    </source>
</evidence>
<organism evidence="3 4">
    <name type="scientific">Sphingomonas qilianensis</name>
    <dbReference type="NCBI Taxonomy" id="1736690"/>
    <lineage>
        <taxon>Bacteria</taxon>
        <taxon>Pseudomonadati</taxon>
        <taxon>Pseudomonadota</taxon>
        <taxon>Alphaproteobacteria</taxon>
        <taxon>Sphingomonadales</taxon>
        <taxon>Sphingomonadaceae</taxon>
        <taxon>Sphingomonas</taxon>
    </lineage>
</organism>
<keyword evidence="1" id="KW-0812">Transmembrane</keyword>
<comment type="caution">
    <text evidence="3">The sequence shown here is derived from an EMBL/GenBank/DDBJ whole genome shotgun (WGS) entry which is preliminary data.</text>
</comment>
<dbReference type="PANTHER" id="PTHR11533:SF174">
    <property type="entry name" value="PUROMYCIN-SENSITIVE AMINOPEPTIDASE-RELATED"/>
    <property type="match status" value="1"/>
</dbReference>
<dbReference type="InterPro" id="IPR027268">
    <property type="entry name" value="Peptidase_M4/M1_CTD_sf"/>
</dbReference>
<keyword evidence="4" id="KW-1185">Reference proteome</keyword>
<accession>A0ABU9XMV8</accession>
<keyword evidence="3" id="KW-0378">Hydrolase</keyword>
<name>A0ABU9XMV8_9SPHN</name>
<sequence>MNAPEAPKRGALLTLYGDPCRSINRRAHWSLLTAVALVAAPLLIAAGPIENGAPPLTAQTKRSGGPIDPDQANVRFDFADLRFEVLPETQRLEGVATLRFTALRRMARLPIDLDRNLPVSAIALNGRALKASAWRNPDGRLLITLPRPIAAGRTVVVTIRYGGAPHIAVRAPWDDGVVWAKTKDGKTWFGTTAEGYGCDLFWPCLDFPTGEPAAVDLHITVPRGLKAPSNGRLLRVDTLPDGRTTWHWRARQPNTYGIALNVGPYEEVRETYHSRFGNRIPMHYWYLPGEEPQARALFAEFASTLDFFESVIGPYPFGDEKLGVVETPYKGMEHQTINAYGNDYAKAPEGFDWLFHHEFAHEYFGNQLTAANWDDYWLHEGYASYMQPLYGRWREGEARYATMLDDQRNKIVNAQPIVSGRVRTEEEVYETKLGGPGTDIYYKGSWILHTLRGLIGDAAFFEVTRRAVFGQTDPKPGSFRPRFGTTTEYEALVRSVTGRDYGWFFETYLRQAALPELIATRRKGVIALQWSAPDGRVFPMPIELQIDGRIEKLAMTGGRGTLTVADGAHIVLDPHARVLKRSTAVEAYQADQARRRAAAKPEGMSQ</sequence>
<keyword evidence="3" id="KW-0031">Aminopeptidase</keyword>
<dbReference type="Pfam" id="PF01433">
    <property type="entry name" value="Peptidase_M1"/>
    <property type="match status" value="1"/>
</dbReference>
<dbReference type="Gene3D" id="1.10.390.10">
    <property type="entry name" value="Neutral Protease Domain 2"/>
    <property type="match status" value="1"/>
</dbReference>
<dbReference type="CDD" id="cd09603">
    <property type="entry name" value="M1_APN_like"/>
    <property type="match status" value="1"/>
</dbReference>
<evidence type="ECO:0000313" key="3">
    <source>
        <dbReference type="EMBL" id="MEN2785157.1"/>
    </source>
</evidence>
<keyword evidence="3" id="KW-0645">Protease</keyword>
<dbReference type="EMBL" id="JBDIMF010000001">
    <property type="protein sequence ID" value="MEN2785157.1"/>
    <property type="molecule type" value="Genomic_DNA"/>
</dbReference>
<dbReference type="EC" id="3.4.11.-" evidence="3"/>
<gene>
    <name evidence="3" type="ORF">ABC969_01835</name>
</gene>
<keyword evidence="1" id="KW-0472">Membrane</keyword>
<dbReference type="GO" id="GO:0004177">
    <property type="term" value="F:aminopeptidase activity"/>
    <property type="evidence" value="ECO:0007669"/>
    <property type="project" value="UniProtKB-KW"/>
</dbReference>
<dbReference type="RefSeq" id="WP_345862560.1">
    <property type="nucleotide sequence ID" value="NZ_JBDIMF010000001.1"/>
</dbReference>
<reference evidence="3 4" key="1">
    <citation type="submission" date="2024-05" db="EMBL/GenBank/DDBJ databases">
        <authorList>
            <person name="Liu Q."/>
            <person name="Xin Y.-H."/>
        </authorList>
    </citation>
    <scope>NUCLEOTIDE SEQUENCE [LARGE SCALE GENOMIC DNA]</scope>
    <source>
        <strain evidence="3 4">CGMCC 1.15349</strain>
    </source>
</reference>
<dbReference type="SUPFAM" id="SSF63737">
    <property type="entry name" value="Leukotriene A4 hydrolase N-terminal domain"/>
    <property type="match status" value="1"/>
</dbReference>
<feature type="domain" description="Peptidase M1 membrane alanine aminopeptidase" evidence="2">
    <location>
        <begin position="355"/>
        <end position="463"/>
    </location>
</feature>
<proteinExistence type="predicted"/>
<dbReference type="SUPFAM" id="SSF55486">
    <property type="entry name" value="Metalloproteases ('zincins'), catalytic domain"/>
    <property type="match status" value="1"/>
</dbReference>
<feature type="transmembrane region" description="Helical" evidence="1">
    <location>
        <begin position="29"/>
        <end position="49"/>
    </location>
</feature>
<dbReference type="Gene3D" id="2.60.40.1730">
    <property type="entry name" value="tricorn interacting facor f3 domain"/>
    <property type="match status" value="1"/>
</dbReference>
<dbReference type="InterPro" id="IPR042097">
    <property type="entry name" value="Aminopeptidase_N-like_N_sf"/>
</dbReference>
<dbReference type="PANTHER" id="PTHR11533">
    <property type="entry name" value="PROTEASE M1 ZINC METALLOPROTEASE"/>
    <property type="match status" value="1"/>
</dbReference>
<evidence type="ECO:0000313" key="4">
    <source>
        <dbReference type="Proteomes" id="UP001404104"/>
    </source>
</evidence>
<dbReference type="InterPro" id="IPR014782">
    <property type="entry name" value="Peptidase_M1_dom"/>
</dbReference>
<evidence type="ECO:0000256" key="1">
    <source>
        <dbReference type="SAM" id="Phobius"/>
    </source>
</evidence>